<dbReference type="EMBL" id="LGCK01000014">
    <property type="protein sequence ID" value="KPL70278.1"/>
    <property type="molecule type" value="Genomic_DNA"/>
</dbReference>
<accession>A0A0P6X5T8</accession>
<dbReference type="AlphaFoldDB" id="A0A0P6X5T8"/>
<comment type="caution">
    <text evidence="3">The sequence shown here is derived from an EMBL/GenBank/DDBJ whole genome shotgun (WGS) entry which is preliminary data.</text>
</comment>
<keyword evidence="1" id="KW-0472">Membrane</keyword>
<evidence type="ECO:0008006" key="5">
    <source>
        <dbReference type="Google" id="ProtNLM"/>
    </source>
</evidence>
<keyword evidence="2" id="KW-0732">Signal</keyword>
<evidence type="ECO:0000313" key="4">
    <source>
        <dbReference type="Proteomes" id="UP000050430"/>
    </source>
</evidence>
<dbReference type="Proteomes" id="UP000050430">
    <property type="component" value="Unassembled WGS sequence"/>
</dbReference>
<dbReference type="RefSeq" id="WP_062422143.1">
    <property type="nucleotide sequence ID" value="NZ_BBYA01000010.1"/>
</dbReference>
<proteinExistence type="predicted"/>
<keyword evidence="1" id="KW-0812">Transmembrane</keyword>
<evidence type="ECO:0000256" key="2">
    <source>
        <dbReference type="SAM" id="SignalP"/>
    </source>
</evidence>
<feature type="transmembrane region" description="Helical" evidence="1">
    <location>
        <begin position="62"/>
        <end position="79"/>
    </location>
</feature>
<gene>
    <name evidence="3" type="ORF">ADM99_13995</name>
</gene>
<reference evidence="3 4" key="1">
    <citation type="submission" date="2015-07" db="EMBL/GenBank/DDBJ databases">
        <title>Genome sequence of Leptolinea tardivitalis DSM 16556.</title>
        <authorList>
            <person name="Hemp J."/>
            <person name="Ward L.M."/>
            <person name="Pace L.A."/>
            <person name="Fischer W.W."/>
        </authorList>
    </citation>
    <scope>NUCLEOTIDE SEQUENCE [LARGE SCALE GENOMIC DNA]</scope>
    <source>
        <strain evidence="3 4">YMTK-2</strain>
    </source>
</reference>
<dbReference type="STRING" id="229920.ADM99_13995"/>
<feature type="chain" id="PRO_5006132856" description="Rubredoxin-like domain-containing protein" evidence="2">
    <location>
        <begin position="25"/>
        <end position="120"/>
    </location>
</feature>
<evidence type="ECO:0000256" key="1">
    <source>
        <dbReference type="SAM" id="Phobius"/>
    </source>
</evidence>
<sequence>MKKKIIVLMVCLLLSLAATGQVFASALPDDTAPTSTVGAVEATTAPTAVTAGQAASNQQFNASWVLVILGLALLFVLYFNRWNARPKPTAEQCAQCGFDLTGKSGPCPQCGGTRRLPKLH</sequence>
<evidence type="ECO:0000313" key="3">
    <source>
        <dbReference type="EMBL" id="KPL70278.1"/>
    </source>
</evidence>
<protein>
    <recommendedName>
        <fullName evidence="5">Rubredoxin-like domain-containing protein</fullName>
    </recommendedName>
</protein>
<organism evidence="3 4">
    <name type="scientific">Leptolinea tardivitalis</name>
    <dbReference type="NCBI Taxonomy" id="229920"/>
    <lineage>
        <taxon>Bacteria</taxon>
        <taxon>Bacillati</taxon>
        <taxon>Chloroflexota</taxon>
        <taxon>Anaerolineae</taxon>
        <taxon>Anaerolineales</taxon>
        <taxon>Anaerolineaceae</taxon>
        <taxon>Leptolinea</taxon>
    </lineage>
</organism>
<keyword evidence="4" id="KW-1185">Reference proteome</keyword>
<keyword evidence="1" id="KW-1133">Transmembrane helix</keyword>
<feature type="signal peptide" evidence="2">
    <location>
        <begin position="1"/>
        <end position="24"/>
    </location>
</feature>
<name>A0A0P6X5T8_9CHLR</name>